<protein>
    <submittedName>
        <fullName evidence="2">Uncharacterized protein</fullName>
    </submittedName>
</protein>
<dbReference type="Proteomes" id="UP000294489">
    <property type="component" value="Unassembled WGS sequence"/>
</dbReference>
<evidence type="ECO:0000313" key="3">
    <source>
        <dbReference type="Proteomes" id="UP000294489"/>
    </source>
</evidence>
<dbReference type="EMBL" id="SOEC01000015">
    <property type="protein sequence ID" value="TDX26815.1"/>
    <property type="molecule type" value="Genomic_DNA"/>
</dbReference>
<dbReference type="AlphaFoldDB" id="A0A4R8FSA9"/>
<evidence type="ECO:0000256" key="1">
    <source>
        <dbReference type="SAM" id="MobiDB-lite"/>
    </source>
</evidence>
<evidence type="ECO:0000313" key="2">
    <source>
        <dbReference type="EMBL" id="TDX26815.1"/>
    </source>
</evidence>
<organism evidence="2 3">
    <name type="scientific">Modicisalibacter xianhensis</name>
    <dbReference type="NCBI Taxonomy" id="442341"/>
    <lineage>
        <taxon>Bacteria</taxon>
        <taxon>Pseudomonadati</taxon>
        <taxon>Pseudomonadota</taxon>
        <taxon>Gammaproteobacteria</taxon>
        <taxon>Oceanospirillales</taxon>
        <taxon>Halomonadaceae</taxon>
        <taxon>Modicisalibacter</taxon>
    </lineage>
</organism>
<comment type="caution">
    <text evidence="2">The sequence shown here is derived from an EMBL/GenBank/DDBJ whole genome shotgun (WGS) entry which is preliminary data.</text>
</comment>
<accession>A0A4R8FSA9</accession>
<reference evidence="2 3" key="1">
    <citation type="submission" date="2019-03" db="EMBL/GenBank/DDBJ databases">
        <title>Freshwater and sediment microbial communities from various areas in North America, analyzing microbe dynamics in response to fracking.</title>
        <authorList>
            <person name="Lamendella R."/>
        </authorList>
    </citation>
    <scope>NUCLEOTIDE SEQUENCE [LARGE SCALE GENOMIC DNA]</scope>
    <source>
        <strain evidence="2 3">6_TX</strain>
    </source>
</reference>
<sequence length="122" mass="13218">MRVMKTSSGSLTVELQDQSDIDALWLLAGHVGGGPTTLRRRFSNGLGDEPGLFEQLDPYVSPLTRTGDDNGGVPRPRVMERLASNNYAQRVDGGLWFVAMDDEPKTEEEAAPLATGEIAEEA</sequence>
<gene>
    <name evidence="2" type="ORF">DFO67_11580</name>
</gene>
<feature type="region of interest" description="Disordered" evidence="1">
    <location>
        <begin position="53"/>
        <end position="75"/>
    </location>
</feature>
<proteinExistence type="predicted"/>
<name>A0A4R8FSA9_9GAMM</name>